<dbReference type="InterPro" id="IPR019405">
    <property type="entry name" value="Lactonase_7-beta_prop"/>
</dbReference>
<gene>
    <name evidence="1" type="ORF">GCM10007870_21960</name>
</gene>
<dbReference type="InterPro" id="IPR011048">
    <property type="entry name" value="Haem_d1_sf"/>
</dbReference>
<dbReference type="Pfam" id="PF10282">
    <property type="entry name" value="Lactonase"/>
    <property type="match status" value="1"/>
</dbReference>
<comment type="caution">
    <text evidence="1">The sequence shown here is derived from an EMBL/GenBank/DDBJ whole genome shotgun (WGS) entry which is preliminary data.</text>
</comment>
<evidence type="ECO:0000313" key="1">
    <source>
        <dbReference type="EMBL" id="GLQ66612.1"/>
    </source>
</evidence>
<dbReference type="Proteomes" id="UP001156629">
    <property type="component" value="Unassembled WGS sequence"/>
</dbReference>
<protein>
    <submittedName>
        <fullName evidence="1">Uncharacterized protein</fullName>
    </submittedName>
</protein>
<dbReference type="InterPro" id="IPR051200">
    <property type="entry name" value="Host-pathogen_enzymatic-act"/>
</dbReference>
<dbReference type="PANTHER" id="PTHR47197:SF3">
    <property type="entry name" value="DIHYDRO-HEME D1 DEHYDROGENASE"/>
    <property type="match status" value="1"/>
</dbReference>
<name>A0ABQ5WSV4_9PROT</name>
<dbReference type="Gene3D" id="2.130.10.10">
    <property type="entry name" value="YVTN repeat-like/Quinoprotein amine dehydrogenase"/>
    <property type="match status" value="2"/>
</dbReference>
<keyword evidence="2" id="KW-1185">Reference proteome</keyword>
<proteinExistence type="predicted"/>
<dbReference type="InterPro" id="IPR015943">
    <property type="entry name" value="WD40/YVTN_repeat-like_dom_sf"/>
</dbReference>
<dbReference type="EMBL" id="BSNV01000018">
    <property type="protein sequence ID" value="GLQ66612.1"/>
    <property type="molecule type" value="Genomic_DNA"/>
</dbReference>
<dbReference type="SUPFAM" id="SSF51004">
    <property type="entry name" value="C-terminal (heme d1) domain of cytochrome cd1-nitrite reductase"/>
    <property type="match status" value="1"/>
</dbReference>
<reference evidence="2" key="1">
    <citation type="journal article" date="2019" name="Int. J. Syst. Evol. Microbiol.">
        <title>The Global Catalogue of Microorganisms (GCM) 10K type strain sequencing project: providing services to taxonomists for standard genome sequencing and annotation.</title>
        <authorList>
            <consortium name="The Broad Institute Genomics Platform"/>
            <consortium name="The Broad Institute Genome Sequencing Center for Infectious Disease"/>
            <person name="Wu L."/>
            <person name="Ma J."/>
        </authorList>
    </citation>
    <scope>NUCLEOTIDE SEQUENCE [LARGE SCALE GENOMIC DNA]</scope>
    <source>
        <strain evidence="2">NBRC 3266</strain>
    </source>
</reference>
<sequence length="295" mass="31137">MAWVSPNSNWAVVTSGAKAGSAPGAPLVPDTRVSVISIEHGVPKLIQTVEAGLGPSGVAVSNDQKWALVANRVGGTVSVFKVVNKHLVDEKIIDFGKDSNPTTVEFLPNSQDAVVVLRKRNALALLVREKDGYRAAPNMVSVWSSPNTMDISHASGLIAVAGMDKVAPGVSILRANPAGLHELYRFPVAPGPEPLHFSPDGRILAVGSVNDSNAHPERKGSVSLYHLDEKSATKIAEAPVGHWPQGIIFSPDGHTLIVQNNTDQSLGVYHVEPEALTFERDIPLGVGPSASASAW</sequence>
<organism evidence="1 2">
    <name type="scientific">Gluconobacter kondonii</name>
    <dbReference type="NCBI Taxonomy" id="941463"/>
    <lineage>
        <taxon>Bacteria</taxon>
        <taxon>Pseudomonadati</taxon>
        <taxon>Pseudomonadota</taxon>
        <taxon>Alphaproteobacteria</taxon>
        <taxon>Acetobacterales</taxon>
        <taxon>Acetobacteraceae</taxon>
        <taxon>Gluconobacter</taxon>
    </lineage>
</organism>
<accession>A0ABQ5WSV4</accession>
<evidence type="ECO:0000313" key="2">
    <source>
        <dbReference type="Proteomes" id="UP001156629"/>
    </source>
</evidence>
<dbReference type="PANTHER" id="PTHR47197">
    <property type="entry name" value="PROTEIN NIRF"/>
    <property type="match status" value="1"/>
</dbReference>